<reference evidence="1 2" key="1">
    <citation type="submission" date="2020-03" db="EMBL/GenBank/DDBJ databases">
        <title>Genomic Encyclopedia of Type Strains, Phase IV (KMG-IV): sequencing the most valuable type-strain genomes for metagenomic binning, comparative biology and taxonomic classification.</title>
        <authorList>
            <person name="Goeker M."/>
        </authorList>
    </citation>
    <scope>NUCLEOTIDE SEQUENCE [LARGE SCALE GENOMIC DNA]</scope>
    <source>
        <strain evidence="1 2">DSM 5718</strain>
    </source>
</reference>
<organism evidence="1 2">
    <name type="scientific">Thermonema lapsum</name>
    <dbReference type="NCBI Taxonomy" id="28195"/>
    <lineage>
        <taxon>Bacteria</taxon>
        <taxon>Pseudomonadati</taxon>
        <taxon>Bacteroidota</taxon>
        <taxon>Cytophagia</taxon>
        <taxon>Cytophagales</taxon>
        <taxon>Thermonemataceae</taxon>
        <taxon>Thermonema</taxon>
    </lineage>
</organism>
<protein>
    <submittedName>
        <fullName evidence="1">Uncharacterized protein</fullName>
    </submittedName>
</protein>
<keyword evidence="2" id="KW-1185">Reference proteome</keyword>
<dbReference type="EMBL" id="JAASRN010000001">
    <property type="protein sequence ID" value="NIK73078.1"/>
    <property type="molecule type" value="Genomic_DNA"/>
</dbReference>
<comment type="caution">
    <text evidence="1">The sequence shown here is derived from an EMBL/GenBank/DDBJ whole genome shotgun (WGS) entry which is preliminary data.</text>
</comment>
<evidence type="ECO:0000313" key="1">
    <source>
        <dbReference type="EMBL" id="NIK73078.1"/>
    </source>
</evidence>
<dbReference type="Proteomes" id="UP000537126">
    <property type="component" value="Unassembled WGS sequence"/>
</dbReference>
<evidence type="ECO:0000313" key="2">
    <source>
        <dbReference type="Proteomes" id="UP000537126"/>
    </source>
</evidence>
<proteinExistence type="predicted"/>
<accession>A0A846MNC9</accession>
<gene>
    <name evidence="1" type="ORF">FHS56_000564</name>
</gene>
<sequence>MKIPAIKKLVQQYDEATLAAAEQALEAGEPLAIEVEGEDEGEQLTHIIAARWILEKMHKEGMDFTSAMRAYAQMVRSSIS</sequence>
<name>A0A846MNC9_9BACT</name>
<dbReference type="RefSeq" id="WP_166918354.1">
    <property type="nucleotide sequence ID" value="NZ_JAASRN010000001.1"/>
</dbReference>
<dbReference type="Pfam" id="PF22264">
    <property type="entry name" value="DUF6952"/>
    <property type="match status" value="1"/>
</dbReference>
<dbReference type="AlphaFoldDB" id="A0A846MNC9"/>
<dbReference type="InterPro" id="IPR053810">
    <property type="entry name" value="DUF6952"/>
</dbReference>